<feature type="domain" description="HTH hxlR-type" evidence="4">
    <location>
        <begin position="12"/>
        <end position="111"/>
    </location>
</feature>
<dbReference type="GO" id="GO:0006355">
    <property type="term" value="P:regulation of DNA-templated transcription"/>
    <property type="evidence" value="ECO:0007669"/>
    <property type="project" value="UniProtKB-ARBA"/>
</dbReference>
<dbReference type="AlphaFoldDB" id="A0A1H6L7C9"/>
<dbReference type="RefSeq" id="WP_090846277.1">
    <property type="nucleotide sequence ID" value="NZ_FNXG01000002.1"/>
</dbReference>
<keyword evidence="3" id="KW-0804">Transcription</keyword>
<dbReference type="PROSITE" id="PS51118">
    <property type="entry name" value="HTH_HXLR"/>
    <property type="match status" value="1"/>
</dbReference>
<dbReference type="CDD" id="cd00090">
    <property type="entry name" value="HTH_ARSR"/>
    <property type="match status" value="1"/>
</dbReference>
<dbReference type="InterPro" id="IPR011991">
    <property type="entry name" value="ArsR-like_HTH"/>
</dbReference>
<evidence type="ECO:0000259" key="4">
    <source>
        <dbReference type="PROSITE" id="PS51118"/>
    </source>
</evidence>
<dbReference type="InterPro" id="IPR002577">
    <property type="entry name" value="HTH_HxlR"/>
</dbReference>
<evidence type="ECO:0000256" key="1">
    <source>
        <dbReference type="ARBA" id="ARBA00023015"/>
    </source>
</evidence>
<reference evidence="6" key="1">
    <citation type="submission" date="2016-10" db="EMBL/GenBank/DDBJ databases">
        <authorList>
            <person name="Varghese N."/>
            <person name="Submissions S."/>
        </authorList>
    </citation>
    <scope>NUCLEOTIDE SEQUENCE [LARGE SCALE GENOMIC DNA]</scope>
    <source>
        <strain evidence="6">DSM 11593</strain>
    </source>
</reference>
<dbReference type="EMBL" id="FNXG01000002">
    <property type="protein sequence ID" value="SEH80132.1"/>
    <property type="molecule type" value="Genomic_DNA"/>
</dbReference>
<evidence type="ECO:0000256" key="3">
    <source>
        <dbReference type="ARBA" id="ARBA00023163"/>
    </source>
</evidence>
<keyword evidence="6" id="KW-1185">Reference proteome</keyword>
<keyword evidence="1" id="KW-0805">Transcription regulation</keyword>
<dbReference type="PANTHER" id="PTHR33204">
    <property type="entry name" value="TRANSCRIPTIONAL REGULATOR, MARR FAMILY"/>
    <property type="match status" value="1"/>
</dbReference>
<organism evidence="5 6">
    <name type="scientific">Paracoccus alkenifer</name>
    <dbReference type="NCBI Taxonomy" id="65735"/>
    <lineage>
        <taxon>Bacteria</taxon>
        <taxon>Pseudomonadati</taxon>
        <taxon>Pseudomonadota</taxon>
        <taxon>Alphaproteobacteria</taxon>
        <taxon>Rhodobacterales</taxon>
        <taxon>Paracoccaceae</taxon>
        <taxon>Paracoccus</taxon>
    </lineage>
</organism>
<keyword evidence="2" id="KW-0238">DNA-binding</keyword>
<proteinExistence type="predicted"/>
<dbReference type="GO" id="GO:0003677">
    <property type="term" value="F:DNA binding"/>
    <property type="evidence" value="ECO:0007669"/>
    <property type="project" value="UniProtKB-KW"/>
</dbReference>
<gene>
    <name evidence="5" type="ORF">SAMN04488075_1142</name>
</gene>
<evidence type="ECO:0000313" key="6">
    <source>
        <dbReference type="Proteomes" id="UP000199125"/>
    </source>
</evidence>
<accession>A0A1H6L7C9</accession>
<dbReference type="InterPro" id="IPR036388">
    <property type="entry name" value="WH-like_DNA-bd_sf"/>
</dbReference>
<dbReference type="PANTHER" id="PTHR33204:SF39">
    <property type="entry name" value="TRANSCRIPTIONAL REGULATORY PROTEIN"/>
    <property type="match status" value="1"/>
</dbReference>
<dbReference type="Pfam" id="PF01638">
    <property type="entry name" value="HxlR"/>
    <property type="match status" value="1"/>
</dbReference>
<protein>
    <submittedName>
        <fullName evidence="5">Transcriptional regulator, HxlR family</fullName>
    </submittedName>
</protein>
<dbReference type="OrthoDB" id="9800350at2"/>
<evidence type="ECO:0000313" key="5">
    <source>
        <dbReference type="EMBL" id="SEH80132.1"/>
    </source>
</evidence>
<dbReference type="SUPFAM" id="SSF46785">
    <property type="entry name" value="Winged helix' DNA-binding domain"/>
    <property type="match status" value="1"/>
</dbReference>
<dbReference type="Gene3D" id="1.10.10.10">
    <property type="entry name" value="Winged helix-like DNA-binding domain superfamily/Winged helix DNA-binding domain"/>
    <property type="match status" value="1"/>
</dbReference>
<dbReference type="Proteomes" id="UP000199125">
    <property type="component" value="Unassembled WGS sequence"/>
</dbReference>
<dbReference type="InterPro" id="IPR036390">
    <property type="entry name" value="WH_DNA-bd_sf"/>
</dbReference>
<evidence type="ECO:0000256" key="2">
    <source>
        <dbReference type="ARBA" id="ARBA00023125"/>
    </source>
</evidence>
<name>A0A1H6L7C9_9RHOB</name>
<sequence length="129" mass="14316">MIPTDTHDTGTCQRISELLSRIGDKWTLLIVRALGQGPKRFSALKRELGSISQKMLTRTLRNLERDGFVSRTVTPVTPPQVEYALTPMGLDLFCPIAALAEWTFAHADAIDAARHAYDARHPDAGYRPA</sequence>